<dbReference type="EMBL" id="JAPWIE010000011">
    <property type="protein sequence ID" value="MCZ4553632.1"/>
    <property type="molecule type" value="Genomic_DNA"/>
</dbReference>
<evidence type="ECO:0000259" key="1">
    <source>
        <dbReference type="Pfam" id="PF13649"/>
    </source>
</evidence>
<organism evidence="2 3">
    <name type="scientific">Gordonia rubripertincta</name>
    <name type="common">Rhodococcus corallinus</name>
    <dbReference type="NCBI Taxonomy" id="36822"/>
    <lineage>
        <taxon>Bacteria</taxon>
        <taxon>Bacillati</taxon>
        <taxon>Actinomycetota</taxon>
        <taxon>Actinomycetes</taxon>
        <taxon>Mycobacteriales</taxon>
        <taxon>Gordoniaceae</taxon>
        <taxon>Gordonia</taxon>
    </lineage>
</organism>
<dbReference type="InterPro" id="IPR041698">
    <property type="entry name" value="Methyltransf_25"/>
</dbReference>
<dbReference type="GO" id="GO:0008168">
    <property type="term" value="F:methyltransferase activity"/>
    <property type="evidence" value="ECO:0007669"/>
    <property type="project" value="UniProtKB-KW"/>
</dbReference>
<proteinExistence type="predicted"/>
<evidence type="ECO:0000313" key="3">
    <source>
        <dbReference type="Proteomes" id="UP001067235"/>
    </source>
</evidence>
<keyword evidence="2" id="KW-0808">Transferase</keyword>
<accession>A0ABT4N306</accession>
<dbReference type="SUPFAM" id="SSF53335">
    <property type="entry name" value="S-adenosyl-L-methionine-dependent methyltransferases"/>
    <property type="match status" value="1"/>
</dbReference>
<protein>
    <submittedName>
        <fullName evidence="2">Methyltransferase domain-containing protein</fullName>
    </submittedName>
</protein>
<dbReference type="RefSeq" id="WP_301574298.1">
    <property type="nucleotide sequence ID" value="NZ_JAPWIE010000011.1"/>
</dbReference>
<gene>
    <name evidence="2" type="ORF">O4213_26835</name>
</gene>
<dbReference type="Gene3D" id="3.40.50.150">
    <property type="entry name" value="Vaccinia Virus protein VP39"/>
    <property type="match status" value="1"/>
</dbReference>
<reference evidence="2" key="1">
    <citation type="submission" date="2022-12" db="EMBL/GenBank/DDBJ databases">
        <authorList>
            <person name="Krivoruchko A.V."/>
            <person name="Elkin A."/>
        </authorList>
    </citation>
    <scope>NUCLEOTIDE SEQUENCE</scope>
    <source>
        <strain evidence="2">IEGM 1388</strain>
    </source>
</reference>
<dbReference type="GO" id="GO:0032259">
    <property type="term" value="P:methylation"/>
    <property type="evidence" value="ECO:0007669"/>
    <property type="project" value="UniProtKB-KW"/>
</dbReference>
<keyword evidence="2" id="KW-0489">Methyltransferase</keyword>
<feature type="domain" description="Methyltransferase" evidence="1">
    <location>
        <begin position="51"/>
        <end position="149"/>
    </location>
</feature>
<keyword evidence="3" id="KW-1185">Reference proteome</keyword>
<name>A0ABT4N306_GORRU</name>
<dbReference type="InterPro" id="IPR029063">
    <property type="entry name" value="SAM-dependent_MTases_sf"/>
</dbReference>
<dbReference type="Pfam" id="PF13649">
    <property type="entry name" value="Methyltransf_25"/>
    <property type="match status" value="1"/>
</dbReference>
<comment type="caution">
    <text evidence="2">The sequence shown here is derived from an EMBL/GenBank/DDBJ whole genome shotgun (WGS) entry which is preliminary data.</text>
</comment>
<sequence>MDTNPVQYLAHQLAHPSGITGHVVAPLLNWRNGPLIKAAADLLSARPGEVVADVGFGGGLGLELLLEAVGSAGTVHGFDKSSTMVTRAARRWGAQVSAGNLSIHERSMSDMARDAELGLDALMTVNTVYYIDDLGGAFRSARTVLRPVGRIVVGVGDPHYMRRLPVSRYGLHLRSIGEVADALTMNGYKLSDHVRVGGPPSEDAFHLLFASADGS</sequence>
<evidence type="ECO:0000313" key="2">
    <source>
        <dbReference type="EMBL" id="MCZ4553632.1"/>
    </source>
</evidence>
<dbReference type="Proteomes" id="UP001067235">
    <property type="component" value="Unassembled WGS sequence"/>
</dbReference>